<sequence>MRTLCFAIFFCVSIANFPASAQYKDAAAQAIENIEAKYRQLSTEADFVKVNGVPVAQNTRFIQPEDQVVEDYSKLRQIALVRHGEPDLEKTGKFSFDEARQYLQNYDSVGILVPDKPFLAIDKPDEVSIFSSSINRARATASYLFGEDTMITVSPEFREFERTLGKRTLKMRMPIKFWTTTARIKWMLGIDRQGIETFADAKERARKAAQQLASATEENPKAVLVAHGFLNRYIKQDLEKMGWRVVRDGGSGYFGTTILVKIDEKAN</sequence>
<evidence type="ECO:0000256" key="1">
    <source>
        <dbReference type="SAM" id="Coils"/>
    </source>
</evidence>
<keyword evidence="2" id="KW-0732">Signal</keyword>
<name>A0ABW5IR34_9BACT</name>
<feature type="signal peptide" evidence="2">
    <location>
        <begin position="1"/>
        <end position="21"/>
    </location>
</feature>
<dbReference type="Proteomes" id="UP001597544">
    <property type="component" value="Unassembled WGS sequence"/>
</dbReference>
<feature type="coiled-coil region" evidence="1">
    <location>
        <begin position="24"/>
        <end position="51"/>
    </location>
</feature>
<feature type="non-terminal residue" evidence="3">
    <location>
        <position position="267"/>
    </location>
</feature>
<keyword evidence="4" id="KW-1185">Reference proteome</keyword>
<protein>
    <submittedName>
        <fullName evidence="3">Histidine phosphatase family protein</fullName>
    </submittedName>
</protein>
<dbReference type="Pfam" id="PF00300">
    <property type="entry name" value="His_Phos_1"/>
    <property type="match status" value="1"/>
</dbReference>
<dbReference type="RefSeq" id="WP_377510522.1">
    <property type="nucleotide sequence ID" value="NZ_JBHULU010000021.1"/>
</dbReference>
<dbReference type="EMBL" id="JBHULU010000021">
    <property type="protein sequence ID" value="MFD2515556.1"/>
    <property type="molecule type" value="Genomic_DNA"/>
</dbReference>
<comment type="caution">
    <text evidence="3">The sequence shown here is derived from an EMBL/GenBank/DDBJ whole genome shotgun (WGS) entry which is preliminary data.</text>
</comment>
<evidence type="ECO:0000313" key="4">
    <source>
        <dbReference type="Proteomes" id="UP001597544"/>
    </source>
</evidence>
<proteinExistence type="predicted"/>
<reference evidence="4" key="1">
    <citation type="journal article" date="2019" name="Int. J. Syst. Evol. Microbiol.">
        <title>The Global Catalogue of Microorganisms (GCM) 10K type strain sequencing project: providing services to taxonomists for standard genome sequencing and annotation.</title>
        <authorList>
            <consortium name="The Broad Institute Genomics Platform"/>
            <consortium name="The Broad Institute Genome Sequencing Center for Infectious Disease"/>
            <person name="Wu L."/>
            <person name="Ma J."/>
        </authorList>
    </citation>
    <scope>NUCLEOTIDE SEQUENCE [LARGE SCALE GENOMIC DNA]</scope>
    <source>
        <strain evidence="4">KCTC 42498</strain>
    </source>
</reference>
<dbReference type="InterPro" id="IPR013078">
    <property type="entry name" value="His_Pase_superF_clade-1"/>
</dbReference>
<accession>A0ABW5IR34</accession>
<dbReference type="Gene3D" id="3.40.50.1240">
    <property type="entry name" value="Phosphoglycerate mutase-like"/>
    <property type="match status" value="1"/>
</dbReference>
<keyword evidence="1" id="KW-0175">Coiled coil</keyword>
<gene>
    <name evidence="3" type="ORF">ACFSRY_16910</name>
</gene>
<dbReference type="SUPFAM" id="SSF53254">
    <property type="entry name" value="Phosphoglycerate mutase-like"/>
    <property type="match status" value="1"/>
</dbReference>
<organism evidence="3 4">
    <name type="scientific">Pontibacter locisalis</name>
    <dbReference type="NCBI Taxonomy" id="1719035"/>
    <lineage>
        <taxon>Bacteria</taxon>
        <taxon>Pseudomonadati</taxon>
        <taxon>Bacteroidota</taxon>
        <taxon>Cytophagia</taxon>
        <taxon>Cytophagales</taxon>
        <taxon>Hymenobacteraceae</taxon>
        <taxon>Pontibacter</taxon>
    </lineage>
</organism>
<evidence type="ECO:0000256" key="2">
    <source>
        <dbReference type="SAM" id="SignalP"/>
    </source>
</evidence>
<feature type="chain" id="PRO_5045851665" evidence="2">
    <location>
        <begin position="22"/>
        <end position="267"/>
    </location>
</feature>
<dbReference type="InterPro" id="IPR029033">
    <property type="entry name" value="His_PPase_superfam"/>
</dbReference>
<evidence type="ECO:0000313" key="3">
    <source>
        <dbReference type="EMBL" id="MFD2515556.1"/>
    </source>
</evidence>